<evidence type="ECO:0000256" key="3">
    <source>
        <dbReference type="ARBA" id="ARBA00022989"/>
    </source>
</evidence>
<keyword evidence="2 5" id="KW-0812">Transmembrane</keyword>
<evidence type="ECO:0000256" key="5">
    <source>
        <dbReference type="RuleBase" id="RU004379"/>
    </source>
</evidence>
<accession>A0A1X0S920</accession>
<dbReference type="EMBL" id="KV921288">
    <property type="protein sequence ID" value="ORE20803.1"/>
    <property type="molecule type" value="Genomic_DNA"/>
</dbReference>
<feature type="transmembrane region" description="Helical" evidence="5">
    <location>
        <begin position="210"/>
        <end position="231"/>
    </location>
</feature>
<dbReference type="GO" id="GO:0016020">
    <property type="term" value="C:membrane"/>
    <property type="evidence" value="ECO:0007669"/>
    <property type="project" value="UniProtKB-SubCell"/>
</dbReference>
<feature type="transmembrane region" description="Helical" evidence="5">
    <location>
        <begin position="62"/>
        <end position="83"/>
    </location>
</feature>
<proteinExistence type="inferred from homology"/>
<name>A0A1X0S920_RHIZD</name>
<comment type="similarity">
    <text evidence="5">Belongs to the BI1 family.</text>
</comment>
<dbReference type="Proteomes" id="UP000242381">
    <property type="component" value="Unassembled WGS sequence"/>
</dbReference>
<dbReference type="InterPro" id="IPR006214">
    <property type="entry name" value="Bax_inhibitor_1-related"/>
</dbReference>
<dbReference type="OMA" id="WQLWTQY"/>
<evidence type="ECO:0000256" key="2">
    <source>
        <dbReference type="ARBA" id="ARBA00022692"/>
    </source>
</evidence>
<evidence type="ECO:0000313" key="6">
    <source>
        <dbReference type="EMBL" id="ORE20803.1"/>
    </source>
</evidence>
<keyword evidence="3 5" id="KW-1133">Transmembrane helix</keyword>
<reference evidence="6 7" key="1">
    <citation type="journal article" date="2016" name="Proc. Natl. Acad. Sci. U.S.A.">
        <title>Lipid metabolic changes in an early divergent fungus govern the establishment of a mutualistic symbiosis with endobacteria.</title>
        <authorList>
            <person name="Lastovetsky O.A."/>
            <person name="Gaspar M.L."/>
            <person name="Mondo S.J."/>
            <person name="LaButti K.M."/>
            <person name="Sandor L."/>
            <person name="Grigoriev I.V."/>
            <person name="Henry S.A."/>
            <person name="Pawlowska T.E."/>
        </authorList>
    </citation>
    <scope>NUCLEOTIDE SEQUENCE [LARGE SCALE GENOMIC DNA]</scope>
    <source>
        <strain evidence="6 7">ATCC 11559</strain>
    </source>
</reference>
<gene>
    <name evidence="6" type="ORF">BCV71DRAFT_74033</name>
</gene>
<feature type="transmembrane region" description="Helical" evidence="5">
    <location>
        <begin position="95"/>
        <end position="116"/>
    </location>
</feature>
<sequence length="280" mass="32525">MSNINYNTLNQSIQRHDSSYYQPILLPDPLERYGSAHLDQDIFGISVSRSTKDQQMAFVRKVILITASQLLSISCMTFFIVKVYPLFQWLKDSAYVWWIPLLPAAIVAAIMLWQLWTQYFQLSPRSRTVMLSIYSVSMSIAASHMISKLIYKEGILVVMMSTFGLFCLLFYTLQKKLPFSGAFPFVCSLGSICLSSLWFRHLYEMDPLEIIFPIAVSSLTCIYVILELYFIMRNVMSEDYILANIYLFVDFVYPIRFIHHFCELTDNMNVFPEILYPGDV</sequence>
<evidence type="ECO:0000256" key="4">
    <source>
        <dbReference type="ARBA" id="ARBA00023136"/>
    </source>
</evidence>
<dbReference type="VEuPathDB" id="FungiDB:BCV72DRAFT_208717"/>
<evidence type="ECO:0000313" key="7">
    <source>
        <dbReference type="Proteomes" id="UP000242381"/>
    </source>
</evidence>
<dbReference type="PANTHER" id="PTHR23291:SF50">
    <property type="entry name" value="PROTEIN LIFEGUARD 4"/>
    <property type="match status" value="1"/>
</dbReference>
<evidence type="ECO:0000256" key="1">
    <source>
        <dbReference type="ARBA" id="ARBA00004141"/>
    </source>
</evidence>
<feature type="transmembrane region" description="Helical" evidence="5">
    <location>
        <begin position="153"/>
        <end position="172"/>
    </location>
</feature>
<feature type="transmembrane region" description="Helical" evidence="5">
    <location>
        <begin position="179"/>
        <end position="198"/>
    </location>
</feature>
<protein>
    <submittedName>
        <fullName evidence="6">Uncharacterized protein</fullName>
    </submittedName>
</protein>
<feature type="transmembrane region" description="Helical" evidence="5">
    <location>
        <begin position="128"/>
        <end position="147"/>
    </location>
</feature>
<keyword evidence="4 5" id="KW-0472">Membrane</keyword>
<dbReference type="AlphaFoldDB" id="A0A1X0S920"/>
<comment type="subcellular location">
    <subcellularLocation>
        <location evidence="1">Membrane</location>
        <topology evidence="1">Multi-pass membrane protein</topology>
    </subcellularLocation>
</comment>
<dbReference type="PANTHER" id="PTHR23291">
    <property type="entry name" value="BAX INHIBITOR-RELATED"/>
    <property type="match status" value="1"/>
</dbReference>
<organism evidence="6 7">
    <name type="scientific">Rhizopus microsporus</name>
    <dbReference type="NCBI Taxonomy" id="58291"/>
    <lineage>
        <taxon>Eukaryota</taxon>
        <taxon>Fungi</taxon>
        <taxon>Fungi incertae sedis</taxon>
        <taxon>Mucoromycota</taxon>
        <taxon>Mucoromycotina</taxon>
        <taxon>Mucoromycetes</taxon>
        <taxon>Mucorales</taxon>
        <taxon>Mucorineae</taxon>
        <taxon>Rhizopodaceae</taxon>
        <taxon>Rhizopus</taxon>
    </lineage>
</organism>